<evidence type="ECO:0000259" key="5">
    <source>
        <dbReference type="PROSITE" id="PS51898"/>
    </source>
</evidence>
<accession>A0AAP5IBR6</accession>
<proteinExistence type="predicted"/>
<feature type="coiled-coil region" evidence="4">
    <location>
        <begin position="404"/>
        <end position="462"/>
    </location>
</feature>
<dbReference type="Pfam" id="PF00589">
    <property type="entry name" value="Phage_integrase"/>
    <property type="match status" value="1"/>
</dbReference>
<dbReference type="InterPro" id="IPR044068">
    <property type="entry name" value="CB"/>
</dbReference>
<name>A0AAP5IBR6_9CYAN</name>
<dbReference type="AlphaFoldDB" id="A0AAP5IBR6"/>
<dbReference type="Gene3D" id="1.10.150.130">
    <property type="match status" value="1"/>
</dbReference>
<evidence type="ECO:0000256" key="4">
    <source>
        <dbReference type="SAM" id="Coils"/>
    </source>
</evidence>
<comment type="caution">
    <text evidence="7">The sequence shown here is derived from an EMBL/GenBank/DDBJ whole genome shotgun (WGS) entry which is preliminary data.</text>
</comment>
<evidence type="ECO:0000256" key="1">
    <source>
        <dbReference type="ARBA" id="ARBA00023125"/>
    </source>
</evidence>
<dbReference type="SUPFAM" id="SSF56349">
    <property type="entry name" value="DNA breaking-rejoining enzymes"/>
    <property type="match status" value="1"/>
</dbReference>
<gene>
    <name evidence="7" type="ORF">G7B40_029545</name>
</gene>
<organism evidence="7 8">
    <name type="scientific">Aetokthonos hydrillicola Thurmond2011</name>
    <dbReference type="NCBI Taxonomy" id="2712845"/>
    <lineage>
        <taxon>Bacteria</taxon>
        <taxon>Bacillati</taxon>
        <taxon>Cyanobacteriota</taxon>
        <taxon>Cyanophyceae</taxon>
        <taxon>Nostocales</taxon>
        <taxon>Hapalosiphonaceae</taxon>
        <taxon>Aetokthonos</taxon>
    </lineage>
</organism>
<dbReference type="PROSITE" id="PS51898">
    <property type="entry name" value="TYR_RECOMBINASE"/>
    <property type="match status" value="1"/>
</dbReference>
<dbReference type="InterPro" id="IPR002104">
    <property type="entry name" value="Integrase_catalytic"/>
</dbReference>
<evidence type="ECO:0000313" key="8">
    <source>
        <dbReference type="Proteomes" id="UP000667802"/>
    </source>
</evidence>
<dbReference type="InterPro" id="IPR013762">
    <property type="entry name" value="Integrase-like_cat_sf"/>
</dbReference>
<keyword evidence="2" id="KW-0233">DNA recombination</keyword>
<dbReference type="GO" id="GO:0015074">
    <property type="term" value="P:DNA integration"/>
    <property type="evidence" value="ECO:0007669"/>
    <property type="project" value="InterPro"/>
</dbReference>
<dbReference type="PANTHER" id="PTHR30349">
    <property type="entry name" value="PHAGE INTEGRASE-RELATED"/>
    <property type="match status" value="1"/>
</dbReference>
<dbReference type="Gene3D" id="1.10.443.10">
    <property type="entry name" value="Intergrase catalytic core"/>
    <property type="match status" value="1"/>
</dbReference>
<evidence type="ECO:0000256" key="2">
    <source>
        <dbReference type="ARBA" id="ARBA00023172"/>
    </source>
</evidence>
<dbReference type="InterPro" id="IPR011010">
    <property type="entry name" value="DNA_brk_join_enz"/>
</dbReference>
<dbReference type="GO" id="GO:0006310">
    <property type="term" value="P:DNA recombination"/>
    <property type="evidence" value="ECO:0007669"/>
    <property type="project" value="UniProtKB-KW"/>
</dbReference>
<keyword evidence="4" id="KW-0175">Coiled coil</keyword>
<evidence type="ECO:0000259" key="6">
    <source>
        <dbReference type="PROSITE" id="PS51900"/>
    </source>
</evidence>
<sequence>MSYAKNLKLYFEFLQDFGLDWKKIKLDQLAEFIHWLRNPNPGSYPIIPTEAKRTNRTINQILSTISSFDEFHGRLGDFSGVELTTNKAAYPSQYKPFLYGIANQSPVKKRLLKVKELKRLPKCLASIQVQQLIKACNTLRDKFLICLLYETGLRLGEALGLRHEDMITEGRNEILVRFRENVNGARAKSRVERLLAVNIDLMRLYSNYLIDEYPVEADCDYVFVNIKKGQIGEPMKVSRAKALFQDLSEKTGIRVSPHLLRHTHATELIKSGWDMPYVQKRLGHASIQTTVNTYVHLLDEDLREEYEKYFSKMNKDVQISNLKAAAQKKKEEALSKTESAIKQIIKEGKKINMSVVAAYANVSVSYLYKYPEIKQRIQQLRDQQVLPVRSNNSGATSASNQVIIIQLRSRIKQLEVEVKELKLINESLAGQLHEFMGYQAQVQHLQSQNIELQSKLDSIKKQPTIISSRKRSPLYPKQKKPEVSLHIKSELRALGIKLTSTLRRTINSVTEITVLNAIEALKQALETENIRSPGGWLKCAIEGGWVKNQAQISKDN</sequence>
<dbReference type="PROSITE" id="PS51900">
    <property type="entry name" value="CB"/>
    <property type="match status" value="1"/>
</dbReference>
<evidence type="ECO:0000313" key="7">
    <source>
        <dbReference type="EMBL" id="MDR9898672.1"/>
    </source>
</evidence>
<dbReference type="GO" id="GO:0003677">
    <property type="term" value="F:DNA binding"/>
    <property type="evidence" value="ECO:0007669"/>
    <property type="project" value="UniProtKB-UniRule"/>
</dbReference>
<dbReference type="Pfam" id="PF19776">
    <property type="entry name" value="DUF6262"/>
    <property type="match status" value="1"/>
</dbReference>
<protein>
    <submittedName>
        <fullName evidence="7">DUF6262 family protein</fullName>
    </submittedName>
</protein>
<keyword evidence="1 3" id="KW-0238">DNA-binding</keyword>
<dbReference type="InterPro" id="IPR046229">
    <property type="entry name" value="TnpC-like"/>
</dbReference>
<feature type="domain" description="Core-binding (CB)" evidence="6">
    <location>
        <begin position="1"/>
        <end position="73"/>
    </location>
</feature>
<dbReference type="EMBL" id="JAALHA020000019">
    <property type="protein sequence ID" value="MDR9898672.1"/>
    <property type="molecule type" value="Genomic_DNA"/>
</dbReference>
<keyword evidence="8" id="KW-1185">Reference proteome</keyword>
<dbReference type="InterPro" id="IPR010998">
    <property type="entry name" value="Integrase_recombinase_N"/>
</dbReference>
<dbReference type="InterPro" id="IPR050090">
    <property type="entry name" value="Tyrosine_recombinase_XerCD"/>
</dbReference>
<reference evidence="8" key="1">
    <citation type="journal article" date="2021" name="Science">
        <title>Hunting the eagle killer: A cyanobacterial neurotoxin causes vacuolar myelinopathy.</title>
        <authorList>
            <person name="Breinlinger S."/>
            <person name="Phillips T.J."/>
            <person name="Haram B.N."/>
            <person name="Mares J."/>
            <person name="Martinez Yerena J.A."/>
            <person name="Hrouzek P."/>
            <person name="Sobotka R."/>
            <person name="Henderson W.M."/>
            <person name="Schmieder P."/>
            <person name="Williams S.M."/>
            <person name="Lauderdale J.D."/>
            <person name="Wilde H.D."/>
            <person name="Gerrin W."/>
            <person name="Kust A."/>
            <person name="Washington J.W."/>
            <person name="Wagner C."/>
            <person name="Geier B."/>
            <person name="Liebeke M."/>
            <person name="Enke H."/>
            <person name="Niedermeyer T.H.J."/>
            <person name="Wilde S.B."/>
        </authorList>
    </citation>
    <scope>NUCLEOTIDE SEQUENCE [LARGE SCALE GENOMIC DNA]</scope>
    <source>
        <strain evidence="8">Thurmond2011</strain>
    </source>
</reference>
<feature type="domain" description="Tyr recombinase" evidence="5">
    <location>
        <begin position="119"/>
        <end position="307"/>
    </location>
</feature>
<dbReference type="Proteomes" id="UP000667802">
    <property type="component" value="Unassembled WGS sequence"/>
</dbReference>
<evidence type="ECO:0000256" key="3">
    <source>
        <dbReference type="PROSITE-ProRule" id="PRU01248"/>
    </source>
</evidence>